<protein>
    <submittedName>
        <fullName evidence="10">ABC transporter ATP-binding protein</fullName>
    </submittedName>
</protein>
<feature type="transmembrane region" description="Helical" evidence="7">
    <location>
        <begin position="174"/>
        <end position="191"/>
    </location>
</feature>
<keyword evidence="3" id="KW-0547">Nucleotide-binding</keyword>
<gene>
    <name evidence="10" type="ORF">WAK64_15395</name>
</gene>
<proteinExistence type="predicted"/>
<dbReference type="GO" id="GO:0005524">
    <property type="term" value="F:ATP binding"/>
    <property type="evidence" value="ECO:0007669"/>
    <property type="project" value="UniProtKB-KW"/>
</dbReference>
<dbReference type="PROSITE" id="PS50929">
    <property type="entry name" value="ABC_TM1F"/>
    <property type="match status" value="1"/>
</dbReference>
<evidence type="ECO:0000259" key="9">
    <source>
        <dbReference type="PROSITE" id="PS50929"/>
    </source>
</evidence>
<dbReference type="SUPFAM" id="SSF90123">
    <property type="entry name" value="ABC transporter transmembrane region"/>
    <property type="match status" value="1"/>
</dbReference>
<keyword evidence="11" id="KW-1185">Reference proteome</keyword>
<feature type="domain" description="ABC transmembrane type-1" evidence="9">
    <location>
        <begin position="34"/>
        <end position="315"/>
    </location>
</feature>
<dbReference type="CDD" id="cd03254">
    <property type="entry name" value="ABCC_Glucan_exporter_like"/>
    <property type="match status" value="1"/>
</dbReference>
<dbReference type="InterPro" id="IPR039421">
    <property type="entry name" value="Type_1_exporter"/>
</dbReference>
<keyword evidence="4 10" id="KW-0067">ATP-binding</keyword>
<comment type="subcellular location">
    <subcellularLocation>
        <location evidence="1">Cell membrane</location>
        <topology evidence="1">Multi-pass membrane protein</topology>
    </subcellularLocation>
</comment>
<evidence type="ECO:0000313" key="10">
    <source>
        <dbReference type="EMBL" id="MEI5908434.1"/>
    </source>
</evidence>
<dbReference type="PROSITE" id="PS50893">
    <property type="entry name" value="ABC_TRANSPORTER_2"/>
    <property type="match status" value="1"/>
</dbReference>
<dbReference type="PANTHER" id="PTHR43394:SF1">
    <property type="entry name" value="ATP-BINDING CASSETTE SUB-FAMILY B MEMBER 10, MITOCHONDRIAL"/>
    <property type="match status" value="1"/>
</dbReference>
<dbReference type="Proteomes" id="UP001312865">
    <property type="component" value="Unassembled WGS sequence"/>
</dbReference>
<feature type="transmembrane region" description="Helical" evidence="7">
    <location>
        <begin position="268"/>
        <end position="295"/>
    </location>
</feature>
<organism evidence="10 11">
    <name type="scientific">Bacillus spongiae</name>
    <dbReference type="NCBI Taxonomy" id="2683610"/>
    <lineage>
        <taxon>Bacteria</taxon>
        <taxon>Bacillati</taxon>
        <taxon>Bacillota</taxon>
        <taxon>Bacilli</taxon>
        <taxon>Bacillales</taxon>
        <taxon>Bacillaceae</taxon>
        <taxon>Bacillus</taxon>
    </lineage>
</organism>
<dbReference type="SMART" id="SM00382">
    <property type="entry name" value="AAA"/>
    <property type="match status" value="1"/>
</dbReference>
<dbReference type="InterPro" id="IPR003439">
    <property type="entry name" value="ABC_transporter-like_ATP-bd"/>
</dbReference>
<dbReference type="EMBL" id="JBBAXC010000013">
    <property type="protein sequence ID" value="MEI5908434.1"/>
    <property type="molecule type" value="Genomic_DNA"/>
</dbReference>
<dbReference type="CDD" id="cd18547">
    <property type="entry name" value="ABC_6TM_Tm288_like"/>
    <property type="match status" value="1"/>
</dbReference>
<dbReference type="InterPro" id="IPR036640">
    <property type="entry name" value="ABC1_TM_sf"/>
</dbReference>
<evidence type="ECO:0000256" key="6">
    <source>
        <dbReference type="ARBA" id="ARBA00023136"/>
    </source>
</evidence>
<dbReference type="Pfam" id="PF00664">
    <property type="entry name" value="ABC_membrane"/>
    <property type="match status" value="1"/>
</dbReference>
<feature type="domain" description="ABC transporter" evidence="8">
    <location>
        <begin position="349"/>
        <end position="582"/>
    </location>
</feature>
<evidence type="ECO:0000313" key="11">
    <source>
        <dbReference type="Proteomes" id="UP001312865"/>
    </source>
</evidence>
<comment type="caution">
    <text evidence="10">The sequence shown here is derived from an EMBL/GenBank/DDBJ whole genome shotgun (WGS) entry which is preliminary data.</text>
</comment>
<dbReference type="Pfam" id="PF00005">
    <property type="entry name" value="ABC_tran"/>
    <property type="match status" value="1"/>
</dbReference>
<dbReference type="InterPro" id="IPR027417">
    <property type="entry name" value="P-loop_NTPase"/>
</dbReference>
<reference evidence="10 11" key="1">
    <citation type="journal article" date="2018" name="J. Microbiol.">
        <title>Bacillus spongiae sp. nov., isolated from sponge of Jeju Island.</title>
        <authorList>
            <person name="Lee G.E."/>
            <person name="Im W.T."/>
            <person name="Park J.S."/>
        </authorList>
    </citation>
    <scope>NUCLEOTIDE SEQUENCE [LARGE SCALE GENOMIC DNA]</scope>
    <source>
        <strain evidence="10 11">135PIL107-10</strain>
    </source>
</reference>
<evidence type="ECO:0000256" key="3">
    <source>
        <dbReference type="ARBA" id="ARBA00022741"/>
    </source>
</evidence>
<evidence type="ECO:0000256" key="5">
    <source>
        <dbReference type="ARBA" id="ARBA00022989"/>
    </source>
</evidence>
<dbReference type="Gene3D" id="3.40.50.300">
    <property type="entry name" value="P-loop containing nucleotide triphosphate hydrolases"/>
    <property type="match status" value="1"/>
</dbReference>
<evidence type="ECO:0000259" key="8">
    <source>
        <dbReference type="PROSITE" id="PS50893"/>
    </source>
</evidence>
<dbReference type="RefSeq" id="WP_336587885.1">
    <property type="nucleotide sequence ID" value="NZ_JBBAXC010000013.1"/>
</dbReference>
<evidence type="ECO:0000256" key="2">
    <source>
        <dbReference type="ARBA" id="ARBA00022692"/>
    </source>
</evidence>
<evidence type="ECO:0000256" key="7">
    <source>
        <dbReference type="SAM" id="Phobius"/>
    </source>
</evidence>
<keyword evidence="6 7" id="KW-0472">Membrane</keyword>
<evidence type="ECO:0000256" key="1">
    <source>
        <dbReference type="ARBA" id="ARBA00004651"/>
    </source>
</evidence>
<dbReference type="PROSITE" id="PS00211">
    <property type="entry name" value="ABC_TRANSPORTER_1"/>
    <property type="match status" value="1"/>
</dbReference>
<keyword evidence="2 7" id="KW-0812">Transmembrane</keyword>
<dbReference type="SUPFAM" id="SSF52540">
    <property type="entry name" value="P-loop containing nucleoside triphosphate hydrolases"/>
    <property type="match status" value="1"/>
</dbReference>
<dbReference type="InterPro" id="IPR003593">
    <property type="entry name" value="AAA+_ATPase"/>
</dbReference>
<dbReference type="PANTHER" id="PTHR43394">
    <property type="entry name" value="ATP-DEPENDENT PERMEASE MDL1, MITOCHONDRIAL"/>
    <property type="match status" value="1"/>
</dbReference>
<feature type="transmembrane region" description="Helical" evidence="7">
    <location>
        <begin position="32"/>
        <end position="57"/>
    </location>
</feature>
<feature type="transmembrane region" description="Helical" evidence="7">
    <location>
        <begin position="69"/>
        <end position="89"/>
    </location>
</feature>
<dbReference type="Gene3D" id="1.20.1560.10">
    <property type="entry name" value="ABC transporter type 1, transmembrane domain"/>
    <property type="match status" value="1"/>
</dbReference>
<sequence length="589" mass="67232">MFNNRNKKEQQNGWRTTIWKIWGYMRVYRVRFMITLFTVILSSILALMAPYFLGVAVDELIVKADVEKTLYFIGLLVIIYVLQMITLVLQNNWMIDISQKTVFQMRNDLFFHLQNLPLAFFQERQQGELMSRMTNDIENVSRTLNSAVLQIATSSLMIVGTIGMMLWLSPLMTLVTLMIVPFLFFGLRWITKRTGRYFKEQQKHLGELNGFVEESLSGQQLIKMYSKEEEMKATFQERNEEYRQAGFWAQTYTGFIPKLMNMLNNVSFAAIVGVGGILAINGYVTIGVIVTFTAYARQFTRPLNDLANQLNMVLSAVAGAERVFAIMEEPIENRDEEHAKKYATLQGNVKFENVTFSYEGDQSTLKNISFEVNEGDTIALVGPTGAGKSTILNILARFYEPEHGQVWVDDIALTKIKRASLREHLGLVLQDSFLFETTIMENIRYGNLGATDEEVIIAAKRANAHEFIMAFQDGYHTILSEKTTISFGQRQLIAIARAFLKEPSLLLLDEATSSIDTITELKINDALSTLMNNRTTFVIAHRLNTILNADNILVLNNGEIIEQGKHEELLERNGFYAKLYYQQRLTETG</sequence>
<name>A0ABU8HH33_9BACI</name>
<feature type="transmembrane region" description="Helical" evidence="7">
    <location>
        <begin position="147"/>
        <end position="168"/>
    </location>
</feature>
<dbReference type="InterPro" id="IPR011527">
    <property type="entry name" value="ABC1_TM_dom"/>
</dbReference>
<dbReference type="InterPro" id="IPR017871">
    <property type="entry name" value="ABC_transporter-like_CS"/>
</dbReference>
<evidence type="ECO:0000256" key="4">
    <source>
        <dbReference type="ARBA" id="ARBA00022840"/>
    </source>
</evidence>
<keyword evidence="5 7" id="KW-1133">Transmembrane helix</keyword>
<accession>A0ABU8HH33</accession>